<dbReference type="PANTHER" id="PTHR33676">
    <property type="entry name" value="COLD REGULATED PROTEIN 27"/>
    <property type="match status" value="1"/>
</dbReference>
<organism evidence="2 3">
    <name type="scientific">Sesamum alatum</name>
    <dbReference type="NCBI Taxonomy" id="300844"/>
    <lineage>
        <taxon>Eukaryota</taxon>
        <taxon>Viridiplantae</taxon>
        <taxon>Streptophyta</taxon>
        <taxon>Embryophyta</taxon>
        <taxon>Tracheophyta</taxon>
        <taxon>Spermatophyta</taxon>
        <taxon>Magnoliopsida</taxon>
        <taxon>eudicotyledons</taxon>
        <taxon>Gunneridae</taxon>
        <taxon>Pentapetalae</taxon>
        <taxon>asterids</taxon>
        <taxon>lamiids</taxon>
        <taxon>Lamiales</taxon>
        <taxon>Pedaliaceae</taxon>
        <taxon>Sesamum</taxon>
    </lineage>
</organism>
<dbReference type="AlphaFoldDB" id="A0AAE1YXG6"/>
<gene>
    <name evidence="2" type="ORF">Salat_0122800</name>
</gene>
<dbReference type="GO" id="GO:0009409">
    <property type="term" value="P:response to cold"/>
    <property type="evidence" value="ECO:0007669"/>
    <property type="project" value="InterPro"/>
</dbReference>
<dbReference type="Proteomes" id="UP001293254">
    <property type="component" value="Unassembled WGS sequence"/>
</dbReference>
<feature type="region of interest" description="Disordered" evidence="1">
    <location>
        <begin position="1"/>
        <end position="21"/>
    </location>
</feature>
<evidence type="ECO:0000313" key="3">
    <source>
        <dbReference type="Proteomes" id="UP001293254"/>
    </source>
</evidence>
<comment type="caution">
    <text evidence="2">The sequence shown here is derived from an EMBL/GenBank/DDBJ whole genome shotgun (WGS) entry which is preliminary data.</text>
</comment>
<proteinExistence type="predicted"/>
<protein>
    <submittedName>
        <fullName evidence="2">Uncharacterized protein</fullName>
    </submittedName>
</protein>
<evidence type="ECO:0000313" key="2">
    <source>
        <dbReference type="EMBL" id="KAK4437887.1"/>
    </source>
</evidence>
<dbReference type="GO" id="GO:0042752">
    <property type="term" value="P:regulation of circadian rhythm"/>
    <property type="evidence" value="ECO:0007669"/>
    <property type="project" value="InterPro"/>
</dbReference>
<evidence type="ECO:0000256" key="1">
    <source>
        <dbReference type="SAM" id="MobiDB-lite"/>
    </source>
</evidence>
<keyword evidence="3" id="KW-1185">Reference proteome</keyword>
<dbReference type="EMBL" id="JACGWO010000001">
    <property type="protein sequence ID" value="KAK4437887.1"/>
    <property type="molecule type" value="Genomic_DNA"/>
</dbReference>
<dbReference type="InterPro" id="IPR044678">
    <property type="entry name" value="COR27/28"/>
</dbReference>
<reference evidence="2" key="2">
    <citation type="journal article" date="2024" name="Plant">
        <title>Genomic evolution and insights into agronomic trait innovations of Sesamum species.</title>
        <authorList>
            <person name="Miao H."/>
            <person name="Wang L."/>
            <person name="Qu L."/>
            <person name="Liu H."/>
            <person name="Sun Y."/>
            <person name="Le M."/>
            <person name="Wang Q."/>
            <person name="Wei S."/>
            <person name="Zheng Y."/>
            <person name="Lin W."/>
            <person name="Duan Y."/>
            <person name="Cao H."/>
            <person name="Xiong S."/>
            <person name="Wang X."/>
            <person name="Wei L."/>
            <person name="Li C."/>
            <person name="Ma Q."/>
            <person name="Ju M."/>
            <person name="Zhao R."/>
            <person name="Li G."/>
            <person name="Mu C."/>
            <person name="Tian Q."/>
            <person name="Mei H."/>
            <person name="Zhang T."/>
            <person name="Gao T."/>
            <person name="Zhang H."/>
        </authorList>
    </citation>
    <scope>NUCLEOTIDE SEQUENCE</scope>
    <source>
        <strain evidence="2">3651</strain>
    </source>
</reference>
<dbReference type="PANTHER" id="PTHR33676:SF14">
    <property type="match status" value="1"/>
</dbReference>
<reference evidence="2" key="1">
    <citation type="submission" date="2020-06" db="EMBL/GenBank/DDBJ databases">
        <authorList>
            <person name="Li T."/>
            <person name="Hu X."/>
            <person name="Zhang T."/>
            <person name="Song X."/>
            <person name="Zhang H."/>
            <person name="Dai N."/>
            <person name="Sheng W."/>
            <person name="Hou X."/>
            <person name="Wei L."/>
        </authorList>
    </citation>
    <scope>NUCLEOTIDE SEQUENCE</scope>
    <source>
        <strain evidence="2">3651</strain>
        <tissue evidence="2">Leaf</tissue>
    </source>
</reference>
<name>A0AAE1YXG6_9LAMI</name>
<accession>A0AAE1YXG6</accession>
<sequence length="279" mass="31391">MEGNLRPGTPHPRPAANVGRDYELTRSNSDASLLTAENCKDILCRSPNVAPDDRSAWTDEKHNLYLHHLEVSFVEQLKQSKYLIAQFSEENKRHINISEKQLINVSNAFEQFNVLWNGDWQKINCVMGEPFSSSISADSCTPIKSKGICNFNHTRVHHPPSSAEMPEFLKHCSTEKHGKRIISHGFAACSEQFSSGNAYQGDLFDLEKEGMGQNFLDEDNQNISNSGPRAKRLRTASANSYSQNQIVPYRKWPTADYSVINSTTLGEEVARHESVSGKY</sequence>